<dbReference type="OrthoDB" id="8196102at2759"/>
<proteinExistence type="predicted"/>
<gene>
    <name evidence="4" type="ORF">Ocin01_17795</name>
</gene>
<comment type="caution">
    <text evidence="4">The sequence shown here is derived from an EMBL/GenBank/DDBJ whole genome shotgun (WGS) entry which is preliminary data.</text>
</comment>
<dbReference type="GO" id="GO:0007169">
    <property type="term" value="P:cell surface receptor protein tyrosine kinase signaling pathway"/>
    <property type="evidence" value="ECO:0007669"/>
    <property type="project" value="TreeGrafter"/>
</dbReference>
<dbReference type="AlphaFoldDB" id="A0A1D2M7E0"/>
<dbReference type="PROSITE" id="PS00107">
    <property type="entry name" value="PROTEIN_KINASE_ATP"/>
    <property type="match status" value="1"/>
</dbReference>
<dbReference type="EMBL" id="LJIJ01003089">
    <property type="protein sequence ID" value="ODM88886.1"/>
    <property type="molecule type" value="Genomic_DNA"/>
</dbReference>
<keyword evidence="4" id="KW-0675">Receptor</keyword>
<dbReference type="GO" id="GO:0004714">
    <property type="term" value="F:transmembrane receptor protein tyrosine kinase activity"/>
    <property type="evidence" value="ECO:0007669"/>
    <property type="project" value="TreeGrafter"/>
</dbReference>
<name>A0A1D2M7E0_ORCCI</name>
<evidence type="ECO:0000259" key="3">
    <source>
        <dbReference type="PROSITE" id="PS50011"/>
    </source>
</evidence>
<dbReference type="InterPro" id="IPR011009">
    <property type="entry name" value="Kinase-like_dom_sf"/>
</dbReference>
<feature type="domain" description="Protein kinase" evidence="3">
    <location>
        <begin position="1"/>
        <end position="188"/>
    </location>
</feature>
<dbReference type="InterPro" id="IPR050122">
    <property type="entry name" value="RTK"/>
</dbReference>
<dbReference type="InterPro" id="IPR000719">
    <property type="entry name" value="Prot_kinase_dom"/>
</dbReference>
<evidence type="ECO:0000256" key="2">
    <source>
        <dbReference type="PROSITE-ProRule" id="PRU10141"/>
    </source>
</evidence>
<dbReference type="InterPro" id="IPR001245">
    <property type="entry name" value="Ser-Thr/Tyr_kinase_cat_dom"/>
</dbReference>
<keyword evidence="2" id="KW-0067">ATP-binding</keyword>
<dbReference type="InterPro" id="IPR017441">
    <property type="entry name" value="Protein_kinase_ATP_BS"/>
</dbReference>
<protein>
    <submittedName>
        <fullName evidence="4">Macrophage colony-stimulating factor 1 receptor 2</fullName>
    </submittedName>
</protein>
<evidence type="ECO:0000313" key="5">
    <source>
        <dbReference type="Proteomes" id="UP000094527"/>
    </source>
</evidence>
<keyword evidence="2" id="KW-0547">Nucleotide-binding</keyword>
<keyword evidence="5" id="KW-1185">Reference proteome</keyword>
<accession>A0A1D2M7E0</accession>
<dbReference type="Gene3D" id="3.30.200.20">
    <property type="entry name" value="Phosphorylase Kinase, domain 1"/>
    <property type="match status" value="1"/>
</dbReference>
<evidence type="ECO:0000256" key="1">
    <source>
        <dbReference type="ARBA" id="ARBA00004167"/>
    </source>
</evidence>
<comment type="subcellular location">
    <subcellularLocation>
        <location evidence="1">Membrane</location>
        <topology evidence="1">Single-pass membrane protein</topology>
    </subcellularLocation>
</comment>
<organism evidence="4 5">
    <name type="scientific">Orchesella cincta</name>
    <name type="common">Springtail</name>
    <name type="synonym">Podura cincta</name>
    <dbReference type="NCBI Taxonomy" id="48709"/>
    <lineage>
        <taxon>Eukaryota</taxon>
        <taxon>Metazoa</taxon>
        <taxon>Ecdysozoa</taxon>
        <taxon>Arthropoda</taxon>
        <taxon>Hexapoda</taxon>
        <taxon>Collembola</taxon>
        <taxon>Entomobryomorpha</taxon>
        <taxon>Entomobryoidea</taxon>
        <taxon>Orchesellidae</taxon>
        <taxon>Orchesellinae</taxon>
        <taxon>Orchesella</taxon>
    </lineage>
</organism>
<feature type="binding site" evidence="2">
    <location>
        <position position="32"/>
    </location>
    <ligand>
        <name>ATP</name>
        <dbReference type="ChEBI" id="CHEBI:30616"/>
    </ligand>
</feature>
<dbReference type="PANTHER" id="PTHR24416:SF600">
    <property type="entry name" value="PDGF- AND VEGF-RECEPTOR RELATED, ISOFORM J"/>
    <property type="match status" value="1"/>
</dbReference>
<dbReference type="Pfam" id="PF07714">
    <property type="entry name" value="PK_Tyr_Ser-Thr"/>
    <property type="match status" value="1"/>
</dbReference>
<dbReference type="GO" id="GO:0043235">
    <property type="term" value="C:receptor complex"/>
    <property type="evidence" value="ECO:0007669"/>
    <property type="project" value="TreeGrafter"/>
</dbReference>
<sequence length="188" mass="21222">MKNLLGSGAFGAVYEGRVKYEDNSNEIRVAVKTIMHSSPPTARAGLLSEIKVLSYLGKHDHIVNVVGAYTKAIKKGKLYLFLELCELGSLDKYLRGNMSSPCKENDADTKEEQHAVENYYKGLKAESGNGDDENFEDVVVAEYSGNRQTENQKMTFFQEDLYRWSREILNGMEFLASKNVMSILYKIL</sequence>
<reference evidence="4 5" key="1">
    <citation type="journal article" date="2016" name="Genome Biol. Evol.">
        <title>Gene Family Evolution Reflects Adaptation to Soil Environmental Stressors in the Genome of the Collembolan Orchesella cincta.</title>
        <authorList>
            <person name="Faddeeva-Vakhrusheva A."/>
            <person name="Derks M.F."/>
            <person name="Anvar S.Y."/>
            <person name="Agamennone V."/>
            <person name="Suring W."/>
            <person name="Smit S."/>
            <person name="van Straalen N.M."/>
            <person name="Roelofs D."/>
        </authorList>
    </citation>
    <scope>NUCLEOTIDE SEQUENCE [LARGE SCALE GENOMIC DNA]</scope>
    <source>
        <tissue evidence="4">Mixed pool</tissue>
    </source>
</reference>
<dbReference type="SUPFAM" id="SSF56112">
    <property type="entry name" value="Protein kinase-like (PK-like)"/>
    <property type="match status" value="1"/>
</dbReference>
<dbReference type="GO" id="GO:0005886">
    <property type="term" value="C:plasma membrane"/>
    <property type="evidence" value="ECO:0007669"/>
    <property type="project" value="TreeGrafter"/>
</dbReference>
<evidence type="ECO:0000313" key="4">
    <source>
        <dbReference type="EMBL" id="ODM88886.1"/>
    </source>
</evidence>
<dbReference type="Proteomes" id="UP000094527">
    <property type="component" value="Unassembled WGS sequence"/>
</dbReference>
<dbReference type="STRING" id="48709.A0A1D2M7E0"/>
<dbReference type="PANTHER" id="PTHR24416">
    <property type="entry name" value="TYROSINE-PROTEIN KINASE RECEPTOR"/>
    <property type="match status" value="1"/>
</dbReference>
<dbReference type="PROSITE" id="PS50011">
    <property type="entry name" value="PROTEIN_KINASE_DOM"/>
    <property type="match status" value="1"/>
</dbReference>
<dbReference type="GO" id="GO:0005524">
    <property type="term" value="F:ATP binding"/>
    <property type="evidence" value="ECO:0007669"/>
    <property type="project" value="UniProtKB-UniRule"/>
</dbReference>